<evidence type="ECO:0000256" key="6">
    <source>
        <dbReference type="ARBA" id="ARBA00049075"/>
    </source>
</evidence>
<protein>
    <recommendedName>
        <fullName evidence="1">Trimethylguanosine synthase</fullName>
    </recommendedName>
    <alternativeName>
        <fullName evidence="7">Cap-specific guanine-N(2) methyltransferase</fullName>
    </alternativeName>
</protein>
<reference evidence="9" key="1">
    <citation type="submission" date="2024-06" db="EMBL/GenBank/DDBJ databases">
        <authorList>
            <person name="Liu X."/>
            <person name="Lenzi L."/>
            <person name="Haldenby T S."/>
            <person name="Uol C."/>
        </authorList>
    </citation>
    <scope>NUCLEOTIDE SEQUENCE</scope>
</reference>
<proteinExistence type="inferred from homology"/>
<dbReference type="PANTHER" id="PTHR14741">
    <property type="entry name" value="S-ADENOSYLMETHIONINE-DEPENDENT METHYLTRANSFERASE RELATED"/>
    <property type="match status" value="1"/>
</dbReference>
<comment type="catalytic activity">
    <reaction evidence="4">
        <text>a 5'-end (N(7)-methyl 5'-triphosphoguanosine)-ribonucleoside in snoRNA + S-adenosyl-L-methionine = a 5'-end (N(2),N(7)-dimethyl 5'-triphosphoguanosine)-ribonucleoside in snoRNA + S-adenosyl-L-homocysteine + H(+)</text>
        <dbReference type="Rhea" id="RHEA:78475"/>
        <dbReference type="Rhea" id="RHEA-COMP:19086"/>
        <dbReference type="Rhea" id="RHEA-COMP:19088"/>
        <dbReference type="ChEBI" id="CHEBI:15378"/>
        <dbReference type="ChEBI" id="CHEBI:57856"/>
        <dbReference type="ChEBI" id="CHEBI:59789"/>
        <dbReference type="ChEBI" id="CHEBI:156461"/>
        <dbReference type="ChEBI" id="CHEBI:172880"/>
    </reaction>
    <physiologicalReaction direction="left-to-right" evidence="4">
        <dbReference type="Rhea" id="RHEA:78476"/>
    </physiologicalReaction>
</comment>
<evidence type="ECO:0000313" key="9">
    <source>
        <dbReference type="EMBL" id="CAL5133980.1"/>
    </source>
</evidence>
<dbReference type="SUPFAM" id="SSF53335">
    <property type="entry name" value="S-adenosyl-L-methionine-dependent methyltransferases"/>
    <property type="match status" value="1"/>
</dbReference>
<comment type="catalytic activity">
    <reaction evidence="3">
        <text>a 5'-end (N(2),N(7)-dimethyl 5'-triphosphoguanosine)-ribonucleoside in snoRNA + S-adenosyl-L-methionine = a 5'-end (N(2),N(2),N(7)-trimethyl 5'-triphosphoguanosine)-ribonucleoside in snoRNA + S-adenosyl-L-homocysteine + H(+)</text>
        <dbReference type="Rhea" id="RHEA:78507"/>
        <dbReference type="Rhea" id="RHEA-COMP:19088"/>
        <dbReference type="Rhea" id="RHEA-COMP:19090"/>
        <dbReference type="ChEBI" id="CHEBI:15378"/>
        <dbReference type="ChEBI" id="CHEBI:57856"/>
        <dbReference type="ChEBI" id="CHEBI:59789"/>
        <dbReference type="ChEBI" id="CHEBI:167623"/>
        <dbReference type="ChEBI" id="CHEBI:172880"/>
    </reaction>
    <physiologicalReaction direction="left-to-right" evidence="3">
        <dbReference type="Rhea" id="RHEA:78508"/>
    </physiologicalReaction>
</comment>
<accession>A0AAV2TC55</accession>
<evidence type="ECO:0000256" key="5">
    <source>
        <dbReference type="ARBA" id="ARBA00048763"/>
    </source>
</evidence>
<dbReference type="Proteomes" id="UP001497525">
    <property type="component" value="Unassembled WGS sequence"/>
</dbReference>
<comment type="similarity">
    <text evidence="2">Belongs to the methyltransferase superfamily. Trimethylguanosine synthase family.</text>
</comment>
<organism evidence="9 10">
    <name type="scientific">Calicophoron daubneyi</name>
    <name type="common">Rumen fluke</name>
    <name type="synonym">Paramphistomum daubneyi</name>
    <dbReference type="NCBI Taxonomy" id="300641"/>
    <lineage>
        <taxon>Eukaryota</taxon>
        <taxon>Metazoa</taxon>
        <taxon>Spiralia</taxon>
        <taxon>Lophotrochozoa</taxon>
        <taxon>Platyhelminthes</taxon>
        <taxon>Trematoda</taxon>
        <taxon>Digenea</taxon>
        <taxon>Plagiorchiida</taxon>
        <taxon>Pronocephalata</taxon>
        <taxon>Paramphistomoidea</taxon>
        <taxon>Paramphistomidae</taxon>
        <taxon>Calicophoron</taxon>
    </lineage>
</organism>
<name>A0AAV2TC55_CALDB</name>
<dbReference type="InterPro" id="IPR029063">
    <property type="entry name" value="SAM-dependent_MTases_sf"/>
</dbReference>
<comment type="catalytic activity">
    <reaction evidence="5">
        <text>a 5'-end (N(2),N(7)-dimethyl 5'-triphosphoguanosine)-ribonucleoside in snRNA + S-adenosyl-L-methionine = a 5'-end (N(2),N(2),N(7)-trimethyl 5'-triphosphoguanosine)-ribonucleoside in snRNA + S-adenosyl-L-homocysteine + H(+)</text>
        <dbReference type="Rhea" id="RHEA:78479"/>
        <dbReference type="Rhea" id="RHEA-COMP:19087"/>
        <dbReference type="Rhea" id="RHEA-COMP:19089"/>
        <dbReference type="ChEBI" id="CHEBI:15378"/>
        <dbReference type="ChEBI" id="CHEBI:57856"/>
        <dbReference type="ChEBI" id="CHEBI:59789"/>
        <dbReference type="ChEBI" id="CHEBI:167623"/>
        <dbReference type="ChEBI" id="CHEBI:172880"/>
    </reaction>
    <physiologicalReaction direction="left-to-right" evidence="5">
        <dbReference type="Rhea" id="RHEA:78480"/>
    </physiologicalReaction>
</comment>
<dbReference type="GO" id="GO:0071164">
    <property type="term" value="F:RNA cap trimethylguanosine synthase activity"/>
    <property type="evidence" value="ECO:0007669"/>
    <property type="project" value="TreeGrafter"/>
</dbReference>
<comment type="catalytic activity">
    <reaction evidence="6">
        <text>a 5'-end (N(7)-methyl 5'-triphosphoguanosine)-ribonucleoside in snRNA + S-adenosyl-L-methionine = a 5'-end (N(2),N(7)-dimethyl 5'-triphosphoguanosine)-ribonucleoside in snRNA + S-adenosyl-L-homocysteine + H(+)</text>
        <dbReference type="Rhea" id="RHEA:78471"/>
        <dbReference type="Rhea" id="RHEA-COMP:19085"/>
        <dbReference type="Rhea" id="RHEA-COMP:19087"/>
        <dbReference type="ChEBI" id="CHEBI:15378"/>
        <dbReference type="ChEBI" id="CHEBI:57856"/>
        <dbReference type="ChEBI" id="CHEBI:59789"/>
        <dbReference type="ChEBI" id="CHEBI:156461"/>
        <dbReference type="ChEBI" id="CHEBI:172880"/>
    </reaction>
    <physiologicalReaction direction="left-to-right" evidence="6">
        <dbReference type="Rhea" id="RHEA:78472"/>
    </physiologicalReaction>
</comment>
<evidence type="ECO:0000313" key="10">
    <source>
        <dbReference type="Proteomes" id="UP001497525"/>
    </source>
</evidence>
<dbReference type="AlphaFoldDB" id="A0AAV2TC55"/>
<feature type="region of interest" description="Disordered" evidence="8">
    <location>
        <begin position="204"/>
        <end position="242"/>
    </location>
</feature>
<dbReference type="GO" id="GO:0005634">
    <property type="term" value="C:nucleus"/>
    <property type="evidence" value="ECO:0007669"/>
    <property type="project" value="TreeGrafter"/>
</dbReference>
<gene>
    <name evidence="9" type="ORF">CDAUBV1_LOCUS7196</name>
</gene>
<dbReference type="InterPro" id="IPR019012">
    <property type="entry name" value="RNA_cap_Gua-N2-MeTrfase"/>
</dbReference>
<dbReference type="PANTHER" id="PTHR14741:SF32">
    <property type="entry name" value="TRIMETHYLGUANOSINE SYNTHASE"/>
    <property type="match status" value="1"/>
</dbReference>
<evidence type="ECO:0000256" key="7">
    <source>
        <dbReference type="ARBA" id="ARBA00049790"/>
    </source>
</evidence>
<feature type="compositionally biased region" description="Polar residues" evidence="8">
    <location>
        <begin position="211"/>
        <end position="242"/>
    </location>
</feature>
<evidence type="ECO:0000256" key="3">
    <source>
        <dbReference type="ARBA" id="ARBA00047418"/>
    </source>
</evidence>
<evidence type="ECO:0000256" key="1">
    <source>
        <dbReference type="ARBA" id="ARBA00018517"/>
    </source>
</evidence>
<evidence type="ECO:0000256" key="8">
    <source>
        <dbReference type="SAM" id="MobiDB-lite"/>
    </source>
</evidence>
<comment type="caution">
    <text evidence="9">The sequence shown here is derived from an EMBL/GenBank/DDBJ whole genome shotgun (WGS) entry which is preliminary data.</text>
</comment>
<dbReference type="EMBL" id="CAXLJL010000168">
    <property type="protein sequence ID" value="CAL5133980.1"/>
    <property type="molecule type" value="Genomic_DNA"/>
</dbReference>
<dbReference type="Pfam" id="PF09445">
    <property type="entry name" value="Methyltransf_15"/>
    <property type="match status" value="1"/>
</dbReference>
<dbReference type="Gene3D" id="3.40.50.150">
    <property type="entry name" value="Vaccinia Virus protein VP39"/>
    <property type="match status" value="1"/>
</dbReference>
<evidence type="ECO:0000256" key="4">
    <source>
        <dbReference type="ARBA" id="ARBA00048740"/>
    </source>
</evidence>
<sequence>MDQGEQPVVDANDCTLYSNLSGFPRSVIDSLSDVSSDSSSDEPFAASSSTLIPISKNSSPETSIIDAVVPRRRRRKNKPPSHLLLDSPYLKKFWNRRYELFERYDMGIQLDDESWFTTTPECIARHQAKICTCDFLIDAFSGIGGNTIQFALTCGMVLAVDNVYSRLLLLRNNAQIYGVCSKISLICADAAKLLRSLRVSCPARSSHEQGNENPNLLNSDGAKNTEMTNDCSAPEHSSSSALDTPLLQSPISKNCIGSTVVDVVFMSPPWGGPGYTGIVLPPGSSSWNARKRNRWFLEAAEAIEHTKNLEELPSFRAALSAARHLCPRVVTYLPRNSSIGQLLCLSWPIEECGCERCSQTMEICFEEYVLRGRRVALGVYIGRFHDLSQSTV</sequence>
<evidence type="ECO:0000256" key="2">
    <source>
        <dbReference type="ARBA" id="ARBA00025783"/>
    </source>
</evidence>